<reference evidence="1 2" key="1">
    <citation type="journal article" date="2021" name="Elife">
        <title>Chloroplast acquisition without the gene transfer in kleptoplastic sea slugs, Plakobranchus ocellatus.</title>
        <authorList>
            <person name="Maeda T."/>
            <person name="Takahashi S."/>
            <person name="Yoshida T."/>
            <person name="Shimamura S."/>
            <person name="Takaki Y."/>
            <person name="Nagai Y."/>
            <person name="Toyoda A."/>
            <person name="Suzuki Y."/>
            <person name="Arimoto A."/>
            <person name="Ishii H."/>
            <person name="Satoh N."/>
            <person name="Nishiyama T."/>
            <person name="Hasebe M."/>
            <person name="Maruyama T."/>
            <person name="Minagawa J."/>
            <person name="Obokata J."/>
            <person name="Shigenobu S."/>
        </authorList>
    </citation>
    <scope>NUCLEOTIDE SEQUENCE [LARGE SCALE GENOMIC DNA]</scope>
</reference>
<keyword evidence="2" id="KW-1185">Reference proteome</keyword>
<protein>
    <submittedName>
        <fullName evidence="1">Uncharacterized protein</fullName>
    </submittedName>
</protein>
<dbReference type="Proteomes" id="UP000735302">
    <property type="component" value="Unassembled WGS sequence"/>
</dbReference>
<dbReference type="EMBL" id="BLXT01004258">
    <property type="protein sequence ID" value="GFO11241.1"/>
    <property type="molecule type" value="Genomic_DNA"/>
</dbReference>
<evidence type="ECO:0000313" key="2">
    <source>
        <dbReference type="Proteomes" id="UP000735302"/>
    </source>
</evidence>
<dbReference type="AlphaFoldDB" id="A0AAV4ASY1"/>
<comment type="caution">
    <text evidence="1">The sequence shown here is derived from an EMBL/GenBank/DDBJ whole genome shotgun (WGS) entry which is preliminary data.</text>
</comment>
<evidence type="ECO:0000313" key="1">
    <source>
        <dbReference type="EMBL" id="GFO11241.1"/>
    </source>
</evidence>
<gene>
    <name evidence="1" type="ORF">PoB_003774600</name>
</gene>
<sequence length="119" mass="13332">MPRVGQGYFTTHTAEDIQTCGEYFRLGRVISPLTGMKICIVVVNMSGWEDYVTAYGVEDIQTFDEYLRINRVILALLYSIAFIEAFSATDITGHGAALILSSNELRQFLLCRLSKDQIG</sequence>
<name>A0AAV4ASY1_9GAST</name>
<proteinExistence type="predicted"/>
<organism evidence="1 2">
    <name type="scientific">Plakobranchus ocellatus</name>
    <dbReference type="NCBI Taxonomy" id="259542"/>
    <lineage>
        <taxon>Eukaryota</taxon>
        <taxon>Metazoa</taxon>
        <taxon>Spiralia</taxon>
        <taxon>Lophotrochozoa</taxon>
        <taxon>Mollusca</taxon>
        <taxon>Gastropoda</taxon>
        <taxon>Heterobranchia</taxon>
        <taxon>Euthyneura</taxon>
        <taxon>Panpulmonata</taxon>
        <taxon>Sacoglossa</taxon>
        <taxon>Placobranchoidea</taxon>
        <taxon>Plakobranchidae</taxon>
        <taxon>Plakobranchus</taxon>
    </lineage>
</organism>
<accession>A0AAV4ASY1</accession>